<accession>A0A0C1RD11</accession>
<proteinExistence type="predicted"/>
<comment type="caution">
    <text evidence="1">The sequence shown here is derived from an EMBL/GenBank/DDBJ whole genome shotgun (WGS) entry which is preliminary data.</text>
</comment>
<dbReference type="Proteomes" id="UP000031366">
    <property type="component" value="Unassembled WGS sequence"/>
</dbReference>
<dbReference type="EMBL" id="AYSO01000011">
    <property type="protein sequence ID" value="KIE48276.1"/>
    <property type="molecule type" value="Genomic_DNA"/>
</dbReference>
<keyword evidence="2" id="KW-1185">Reference proteome</keyword>
<dbReference type="AlphaFoldDB" id="A0A0C1RD11"/>
<reference evidence="1 2" key="1">
    <citation type="journal article" date="2015" name="Infect. Genet. Evol.">
        <title>Genomic sequences of six botulinum neurotoxin-producing strains representing three clostridial species illustrate the mobility and diversity of botulinum neurotoxin genes.</title>
        <authorList>
            <person name="Smith T.J."/>
            <person name="Hill K.K."/>
            <person name="Xie G."/>
            <person name="Foley B.T."/>
            <person name="Williamson C.H."/>
            <person name="Foster J.T."/>
            <person name="Johnson S.L."/>
            <person name="Chertkov O."/>
            <person name="Teshima H."/>
            <person name="Gibbons H.S."/>
            <person name="Johnsky L.A."/>
            <person name="Karavis M.A."/>
            <person name="Smith L.A."/>
        </authorList>
    </citation>
    <scope>NUCLEOTIDE SEQUENCE [LARGE SCALE GENOMIC DNA]</scope>
    <source>
        <strain evidence="1 2">CDC 2741</strain>
    </source>
</reference>
<evidence type="ECO:0000313" key="2">
    <source>
        <dbReference type="Proteomes" id="UP000031366"/>
    </source>
</evidence>
<dbReference type="RefSeq" id="WP_039630013.1">
    <property type="nucleotide sequence ID" value="NZ_AYSO01000011.1"/>
</dbReference>
<evidence type="ECO:0000313" key="1">
    <source>
        <dbReference type="EMBL" id="KIE48276.1"/>
    </source>
</evidence>
<name>A0A0C1RD11_9CLOT</name>
<sequence length="164" mass="19180">MKKIISLLILIHLFSINVFAYEPISREDKINIYSIAIDTLISYYDNLEDIDYIAIDMNNKFFEQLDKADKEKILNNLKKYNKTMMNRSLKDLNQGGFTDNFNRLNGNSKNGLLINIVDYKYKNDKIFIEGAIYTDPISAKGVKIVINEKDDQWNLERKRVLWGA</sequence>
<organism evidence="1 2">
    <name type="scientific">Clostridium argentinense CDC 2741</name>
    <dbReference type="NCBI Taxonomy" id="1418104"/>
    <lineage>
        <taxon>Bacteria</taxon>
        <taxon>Bacillati</taxon>
        <taxon>Bacillota</taxon>
        <taxon>Clostridia</taxon>
        <taxon>Eubacteriales</taxon>
        <taxon>Clostridiaceae</taxon>
        <taxon>Clostridium</taxon>
    </lineage>
</organism>
<dbReference type="STRING" id="29341.RSJ17_09725"/>
<protein>
    <submittedName>
        <fullName evidence="1">Uncharacterized protein</fullName>
    </submittedName>
</protein>
<gene>
    <name evidence="1" type="ORF">U732_3975</name>
</gene>